<dbReference type="InterPro" id="IPR050921">
    <property type="entry name" value="T4SS_GSP_E_ATPase"/>
</dbReference>
<dbReference type="AlphaFoldDB" id="A0A2A8BNB1"/>
<evidence type="ECO:0000313" key="3">
    <source>
        <dbReference type="EMBL" id="PEM55426.1"/>
    </source>
</evidence>
<dbReference type="InterPro" id="IPR027417">
    <property type="entry name" value="P-loop_NTPase"/>
</dbReference>
<dbReference type="RefSeq" id="WP_098102568.1">
    <property type="nucleotide sequence ID" value="NZ_NUDL01000041.1"/>
</dbReference>
<dbReference type="PANTHER" id="PTHR30486:SF6">
    <property type="entry name" value="TYPE IV PILUS RETRACTATION ATPASE PILT"/>
    <property type="match status" value="1"/>
</dbReference>
<evidence type="ECO:0000313" key="4">
    <source>
        <dbReference type="Proteomes" id="UP000220621"/>
    </source>
</evidence>
<dbReference type="SUPFAM" id="SSF52540">
    <property type="entry name" value="P-loop containing nucleoside triphosphate hydrolases"/>
    <property type="match status" value="1"/>
</dbReference>
<feature type="domain" description="Bacterial type II secretion system protein E" evidence="2">
    <location>
        <begin position="175"/>
        <end position="334"/>
    </location>
</feature>
<name>A0A2A8BNB1_9BACI</name>
<proteinExistence type="inferred from homology"/>
<comment type="caution">
    <text evidence="3">The sequence shown here is derived from an EMBL/GenBank/DDBJ whole genome shotgun (WGS) entry which is preliminary data.</text>
</comment>
<dbReference type="InterPro" id="IPR025662">
    <property type="entry name" value="Sigma_54_int_dom_ATP-bd_1"/>
</dbReference>
<accession>A0A2A8BNB1</accession>
<dbReference type="EMBL" id="NUDL01000041">
    <property type="protein sequence ID" value="PEM55426.1"/>
    <property type="molecule type" value="Genomic_DNA"/>
</dbReference>
<gene>
    <name evidence="3" type="ORF">CN611_14235</name>
</gene>
<dbReference type="Pfam" id="PF00437">
    <property type="entry name" value="T2SSE"/>
    <property type="match status" value="1"/>
</dbReference>
<dbReference type="CDD" id="cd01130">
    <property type="entry name" value="VirB11-like_ATPase"/>
    <property type="match status" value="1"/>
</dbReference>
<dbReference type="GO" id="GO:0016887">
    <property type="term" value="F:ATP hydrolysis activity"/>
    <property type="evidence" value="ECO:0007669"/>
    <property type="project" value="InterPro"/>
</dbReference>
<evidence type="ECO:0000259" key="2">
    <source>
        <dbReference type="Pfam" id="PF00437"/>
    </source>
</evidence>
<dbReference type="Gene3D" id="3.40.50.300">
    <property type="entry name" value="P-loop containing nucleotide triphosphate hydrolases"/>
    <property type="match status" value="1"/>
</dbReference>
<organism evidence="3 4">
    <name type="scientific">Bacillus wiedmannii</name>
    <dbReference type="NCBI Taxonomy" id="1890302"/>
    <lineage>
        <taxon>Bacteria</taxon>
        <taxon>Bacillati</taxon>
        <taxon>Bacillota</taxon>
        <taxon>Bacilli</taxon>
        <taxon>Bacillales</taxon>
        <taxon>Bacillaceae</taxon>
        <taxon>Bacillus</taxon>
        <taxon>Bacillus cereus group</taxon>
    </lineage>
</organism>
<sequence length="443" mass="51089">MKMFGAKKGNGHHTDFHDFSSKKLETIRNELKNRYAELVIDALLKEEARQEIKKKIKQEYPAYFMDYAEDSVDDVIEYVVSELVGTGVIERLIKDRPDITDISYNGSHLIVESSDYKEIYKDNEHQITEQYITRLIQKFAHAVGKEFTPKNPIFDGVYGSIRINAVHSQNTNGNSTMSLRIVRPNLVLNEKNFETFAPQFIYDFFRVVMESRNNILISGETGTGKTEVLKLLFSFVRFDHKAIMIEDVPETHVKSLFPDKDVFSWLTGNGVTVTDEIVAALRNNPRWIMISELRGKETYEMIQAVLSGHHVVTSLHSVDAETSPKRLVNMSKIGYQVDEKSLEEDIMRYFNFGFHIKRVVVKTTDTNGNPIKRVIRYLAKIVEYSVEGCHMVFEQKYRNGKFTFSTGALSEEFHDKLAEIDLSYELPEYKDEVAFKKGLIISR</sequence>
<reference evidence="3 4" key="1">
    <citation type="submission" date="2017-09" db="EMBL/GenBank/DDBJ databases">
        <title>Large-scale bioinformatics analysis of Bacillus genomes uncovers conserved roles of natural products in bacterial physiology.</title>
        <authorList>
            <consortium name="Agbiome Team Llc"/>
            <person name="Bleich R.M."/>
            <person name="Grubbs K.J."/>
            <person name="Santa Maria K.C."/>
            <person name="Allen S.E."/>
            <person name="Farag S."/>
            <person name="Shank E.A."/>
            <person name="Bowers A."/>
        </authorList>
    </citation>
    <scope>NUCLEOTIDE SEQUENCE [LARGE SCALE GENOMIC DNA]</scope>
    <source>
        <strain evidence="3 4">AFS010764</strain>
    </source>
</reference>
<dbReference type="PROSITE" id="PS00675">
    <property type="entry name" value="SIGMA54_INTERACT_1"/>
    <property type="match status" value="1"/>
</dbReference>
<protein>
    <recommendedName>
        <fullName evidence="2">Bacterial type II secretion system protein E domain-containing protein</fullName>
    </recommendedName>
</protein>
<dbReference type="Proteomes" id="UP000220621">
    <property type="component" value="Unassembled WGS sequence"/>
</dbReference>
<dbReference type="PANTHER" id="PTHR30486">
    <property type="entry name" value="TWITCHING MOTILITY PROTEIN PILT"/>
    <property type="match status" value="1"/>
</dbReference>
<dbReference type="Gene3D" id="3.30.450.380">
    <property type="match status" value="1"/>
</dbReference>
<dbReference type="InterPro" id="IPR001482">
    <property type="entry name" value="T2SS/T4SS_dom"/>
</dbReference>
<evidence type="ECO:0000256" key="1">
    <source>
        <dbReference type="ARBA" id="ARBA00006611"/>
    </source>
</evidence>
<comment type="similarity">
    <text evidence="1">Belongs to the GSP E family.</text>
</comment>